<dbReference type="HOGENOM" id="CLU_062104_0_0_1"/>
<dbReference type="PANTHER" id="PTHR13060:SF0">
    <property type="entry name" value="PROTEIN ECDYSONELESS HOMOLOG"/>
    <property type="match status" value="1"/>
</dbReference>
<comment type="caution">
    <text evidence="1">The sequence shown here is derived from an EMBL/GenBank/DDBJ whole genome shotgun (WGS) entry which is preliminary data.</text>
</comment>
<organism evidence="1 2">
    <name type="scientific">Rhizophagus irregularis (strain DAOM 197198w)</name>
    <name type="common">Glomus intraradices</name>
    <dbReference type="NCBI Taxonomy" id="1432141"/>
    <lineage>
        <taxon>Eukaryota</taxon>
        <taxon>Fungi</taxon>
        <taxon>Fungi incertae sedis</taxon>
        <taxon>Mucoromycota</taxon>
        <taxon>Glomeromycotina</taxon>
        <taxon>Glomeromycetes</taxon>
        <taxon>Glomerales</taxon>
        <taxon>Glomeraceae</taxon>
        <taxon>Rhizophagus</taxon>
    </lineage>
</organism>
<reference evidence="1 2" key="1">
    <citation type="submission" date="2014-02" db="EMBL/GenBank/DDBJ databases">
        <title>Single nucleus genome sequencing reveals high similarity among nuclei of an endomycorrhizal fungus.</title>
        <authorList>
            <person name="Lin K."/>
            <person name="Geurts R."/>
            <person name="Zhang Z."/>
            <person name="Limpens E."/>
            <person name="Saunders D.G."/>
            <person name="Mu D."/>
            <person name="Pang E."/>
            <person name="Cao H."/>
            <person name="Cha H."/>
            <person name="Lin T."/>
            <person name="Zhou Q."/>
            <person name="Shang Y."/>
            <person name="Li Y."/>
            <person name="Ivanov S."/>
            <person name="Sharma T."/>
            <person name="Velzen R.V."/>
            <person name="Ruijter N.D."/>
            <person name="Aanen D.K."/>
            <person name="Win J."/>
            <person name="Kamoun S."/>
            <person name="Bisseling T."/>
            <person name="Huang S."/>
        </authorList>
    </citation>
    <scope>NUCLEOTIDE SEQUENCE [LARGE SCALE GENOMIC DNA]</scope>
    <source>
        <strain evidence="2">DAOM197198w</strain>
    </source>
</reference>
<dbReference type="PANTHER" id="PTHR13060">
    <property type="entry name" value="SGT1 PROTEIN HSGT1 SUPPRESSOR OF GCR2"/>
    <property type="match status" value="1"/>
</dbReference>
<accession>A0A015LQ57</accession>
<gene>
    <name evidence="1" type="ORF">RirG_212380</name>
</gene>
<name>A0A015LQ57_RHIIW</name>
<dbReference type="AlphaFoldDB" id="A0A015LQ57"/>
<dbReference type="GO" id="GO:0005634">
    <property type="term" value="C:nucleus"/>
    <property type="evidence" value="ECO:0007669"/>
    <property type="project" value="TreeGrafter"/>
</dbReference>
<dbReference type="Pfam" id="PF07093">
    <property type="entry name" value="SGT1"/>
    <property type="match status" value="1"/>
</dbReference>
<evidence type="ECO:0008006" key="3">
    <source>
        <dbReference type="Google" id="ProtNLM"/>
    </source>
</evidence>
<sequence length="306" mass="34791">MESMFDNLLSSVDAVVYSIYFPLPTSDQISFLQEISTLILSDLNQYLNEYIWQKDPFELRIAKNESDPSYPFLHGKTRFGDCIDDEWFIVFLLRQISLKYKETVISVSDNDGEFLLIEAAKQLPSWLDPSNSENRVFIYQNELHIIPLPKTPAEIFNIPAGKLSIDKAVELIHNDNINTKANVNIQLAALEKSNEFPQKIQQNIHRARCHIPRKIAHALYLNPQLVAPAVEAFYTRDPIALKACQKMENFTPSTSITVTVKFTKTLYAQAISQQFHPPKPFKLPASNSKKFKAAELGMKLCLISGA</sequence>
<dbReference type="InterPro" id="IPR010770">
    <property type="entry name" value="Ecd"/>
</dbReference>
<protein>
    <recommendedName>
        <fullName evidence="3">SGT1-domain-containing protein</fullName>
    </recommendedName>
</protein>
<evidence type="ECO:0000313" key="2">
    <source>
        <dbReference type="Proteomes" id="UP000022910"/>
    </source>
</evidence>
<proteinExistence type="predicted"/>
<dbReference type="OrthoDB" id="27237at2759"/>
<keyword evidence="2" id="KW-1185">Reference proteome</keyword>
<evidence type="ECO:0000313" key="1">
    <source>
        <dbReference type="EMBL" id="EXX56863.1"/>
    </source>
</evidence>
<dbReference type="EMBL" id="JEMT01027502">
    <property type="protein sequence ID" value="EXX56863.1"/>
    <property type="molecule type" value="Genomic_DNA"/>
</dbReference>
<dbReference type="Proteomes" id="UP000022910">
    <property type="component" value="Unassembled WGS sequence"/>
</dbReference>
<dbReference type="STRING" id="1432141.A0A015LQ57"/>